<comment type="caution">
    <text evidence="3">The sequence shown here is derived from an EMBL/GenBank/DDBJ whole genome shotgun (WGS) entry which is preliminary data.</text>
</comment>
<dbReference type="PROSITE" id="PS00061">
    <property type="entry name" value="ADH_SHORT"/>
    <property type="match status" value="1"/>
</dbReference>
<gene>
    <name evidence="3" type="ORF">IV66_GL001111</name>
</gene>
<organism evidence="3 4">
    <name type="scientific">Ligilactobacillus pobuzihii</name>
    <dbReference type="NCBI Taxonomy" id="449659"/>
    <lineage>
        <taxon>Bacteria</taxon>
        <taxon>Bacillati</taxon>
        <taxon>Bacillota</taxon>
        <taxon>Bacilli</taxon>
        <taxon>Lactobacillales</taxon>
        <taxon>Lactobacillaceae</taxon>
        <taxon>Ligilactobacillus</taxon>
    </lineage>
</organism>
<dbReference type="Pfam" id="PF13561">
    <property type="entry name" value="adh_short_C2"/>
    <property type="match status" value="1"/>
</dbReference>
<accession>A0A0R2LHE8</accession>
<dbReference type="PATRIC" id="fig|449659.4.peg.1123"/>
<dbReference type="PANTHER" id="PTHR24321">
    <property type="entry name" value="DEHYDROGENASES, SHORT CHAIN"/>
    <property type="match status" value="1"/>
</dbReference>
<dbReference type="NCBIfam" id="NF005559">
    <property type="entry name" value="PRK07231.1"/>
    <property type="match status" value="1"/>
</dbReference>
<name>A0A0R2LHE8_9LACO</name>
<keyword evidence="4" id="KW-1185">Reference proteome</keyword>
<dbReference type="Gene3D" id="3.40.50.720">
    <property type="entry name" value="NAD(P)-binding Rossmann-like Domain"/>
    <property type="match status" value="1"/>
</dbReference>
<dbReference type="EMBL" id="JQCN01000015">
    <property type="protein sequence ID" value="KRO01144.1"/>
    <property type="molecule type" value="Genomic_DNA"/>
</dbReference>
<evidence type="ECO:0000256" key="2">
    <source>
        <dbReference type="ARBA" id="ARBA00023002"/>
    </source>
</evidence>
<dbReference type="InterPro" id="IPR002347">
    <property type="entry name" value="SDR_fam"/>
</dbReference>
<dbReference type="SUPFAM" id="SSF51735">
    <property type="entry name" value="NAD(P)-binding Rossmann-fold domains"/>
    <property type="match status" value="1"/>
</dbReference>
<dbReference type="PANTHER" id="PTHR24321:SF8">
    <property type="entry name" value="ESTRADIOL 17-BETA-DEHYDROGENASE 8-RELATED"/>
    <property type="match status" value="1"/>
</dbReference>
<evidence type="ECO:0000256" key="1">
    <source>
        <dbReference type="ARBA" id="ARBA00006484"/>
    </source>
</evidence>
<dbReference type="FunFam" id="3.40.50.720:FF:000084">
    <property type="entry name" value="Short-chain dehydrogenase reductase"/>
    <property type="match status" value="1"/>
</dbReference>
<dbReference type="GO" id="GO:0008206">
    <property type="term" value="P:bile acid metabolic process"/>
    <property type="evidence" value="ECO:0007669"/>
    <property type="project" value="UniProtKB-ARBA"/>
</dbReference>
<sequence length="251" mass="26645">MSERLKGKVAIVTGGAKGIGLAIVDKFTDEGAKVVATDVDEKAKSNIEALNKEDSVLFFKQDVSDSSTWPAVFDFAKQHFGTVTTVVNNAGIGATSSIENTTNKEWRQVLGVNLDGVFYGTREGIKQMKNLSNGASIINMASIEALVGDPNLGAYNASKGGTMLLTKSAAVDCALKDYGVRVNSVHPGYISTPMVQANPEYEKAMADRTKTPLGHLGEPNDIAYICVYLASDESKFATGAQFTVDGGYTAQ</sequence>
<reference evidence="3 4" key="1">
    <citation type="journal article" date="2015" name="Genome Announc.">
        <title>Expanding the biotechnology potential of lactobacilli through comparative genomics of 213 strains and associated genera.</title>
        <authorList>
            <person name="Sun Z."/>
            <person name="Harris H.M."/>
            <person name="McCann A."/>
            <person name="Guo C."/>
            <person name="Argimon S."/>
            <person name="Zhang W."/>
            <person name="Yang X."/>
            <person name="Jeffery I.B."/>
            <person name="Cooney J.C."/>
            <person name="Kagawa T.F."/>
            <person name="Liu W."/>
            <person name="Song Y."/>
            <person name="Salvetti E."/>
            <person name="Wrobel A."/>
            <person name="Rasinkangas P."/>
            <person name="Parkhill J."/>
            <person name="Rea M.C."/>
            <person name="O'Sullivan O."/>
            <person name="Ritari J."/>
            <person name="Douillard F.P."/>
            <person name="Paul Ross R."/>
            <person name="Yang R."/>
            <person name="Briner A.E."/>
            <person name="Felis G.E."/>
            <person name="de Vos W.M."/>
            <person name="Barrangou R."/>
            <person name="Klaenhammer T.R."/>
            <person name="Caufield P.W."/>
            <person name="Cui Y."/>
            <person name="Zhang H."/>
            <person name="O'Toole P.W."/>
        </authorList>
    </citation>
    <scope>NUCLEOTIDE SEQUENCE [LARGE SCALE GENOMIC DNA]</scope>
    <source>
        <strain evidence="3 4">NBRC 103219</strain>
    </source>
</reference>
<comment type="similarity">
    <text evidence="1">Belongs to the short-chain dehydrogenases/reductases (SDR) family.</text>
</comment>
<dbReference type="InterPro" id="IPR036291">
    <property type="entry name" value="NAD(P)-bd_dom_sf"/>
</dbReference>
<dbReference type="PRINTS" id="PR00081">
    <property type="entry name" value="GDHRDH"/>
</dbReference>
<dbReference type="AlphaFoldDB" id="A0A0R2LHE8"/>
<keyword evidence="2" id="KW-0560">Oxidoreductase</keyword>
<evidence type="ECO:0000313" key="3">
    <source>
        <dbReference type="EMBL" id="KRO01144.1"/>
    </source>
</evidence>
<dbReference type="GO" id="GO:0016491">
    <property type="term" value="F:oxidoreductase activity"/>
    <property type="evidence" value="ECO:0007669"/>
    <property type="project" value="UniProtKB-KW"/>
</dbReference>
<dbReference type="OrthoDB" id="9805904at2"/>
<protein>
    <submittedName>
        <fullName evidence="3">Short-chain alcohol dehydrogenase</fullName>
    </submittedName>
</protein>
<dbReference type="STRING" id="449659.IV66_GL001111"/>
<proteinExistence type="inferred from homology"/>
<dbReference type="InterPro" id="IPR020904">
    <property type="entry name" value="Sc_DH/Rdtase_CS"/>
</dbReference>
<evidence type="ECO:0000313" key="4">
    <source>
        <dbReference type="Proteomes" id="UP000051886"/>
    </source>
</evidence>
<dbReference type="Proteomes" id="UP000051886">
    <property type="component" value="Unassembled WGS sequence"/>
</dbReference>
<dbReference type="PRINTS" id="PR00080">
    <property type="entry name" value="SDRFAMILY"/>
</dbReference>
<dbReference type="RefSeq" id="WP_017867514.1">
    <property type="nucleotide sequence ID" value="NZ_BJYB01000028.1"/>
</dbReference>